<dbReference type="GO" id="GO:0003677">
    <property type="term" value="F:DNA binding"/>
    <property type="evidence" value="ECO:0007669"/>
    <property type="project" value="UniProtKB-KW"/>
</dbReference>
<feature type="region of interest" description="Disordered" evidence="1">
    <location>
        <begin position="616"/>
        <end position="635"/>
    </location>
</feature>
<feature type="region of interest" description="Disordered" evidence="1">
    <location>
        <begin position="369"/>
        <end position="429"/>
    </location>
</feature>
<feature type="compositionally biased region" description="Polar residues" evidence="1">
    <location>
        <begin position="616"/>
        <end position="630"/>
    </location>
</feature>
<sequence>MGLSGLEDFRSHIKLSPRALPVTQSASLKRRRSIEGRPQGLVSDLPKKPRFAIPALSKLPSPATSAKIQSAALSVLQSKSATRNNGPVRLRLGLTKRTNIGARLIPNRSTDVSSDLSVKARLSPKTPVESGPSSFVVAGPSDMGDSSGETLVLGFSIPDSPFATSRNEKLRIQAPIKTVPTDSPEPSNPFEATPRRKDSPVGRVLVPSSPSPLADRTTYAPGVFGPCDPGSPSSYADVSMLSDGATELPLSSSYNATLTGLLKKSPEVNDSQAQSPLDGLSCLPSDMLLSRSLSLSLKEPSLSNLLHQEGPDMNTSSYLDTSYDLKSNQLMISVCYDSSQGSNVSQPNQVDTDQNLPVDVFATSSNSESLPWRLSPLENQNDSRFYDDRDLHSPQSSRVVRPMKVSGTPNLDDPDSSGHGLSQDCMAFSPPRPVLIADQTTSSDPRNYHSISGMKSVLYNSSQDSPRLQSQPITLRDQHSQGQEQHPITTDISIPVSSWDSDMHMRFPPNQSLSGARPTDSWEPSPACDRGSPDELVSASHSLSLEDFEFRGFSDDQSREESSVRPTFLAPLGPSARHNSTPTEFNNRGTYNTGLPRGFVVPANKRPGMPKLASYTITEDSPTGTHSPILSFTPLPKRNIPDASLESIESPDISQRITTSKYLLNNPTFRFPPAKLALELEEDISYESQVLQSKINSGPQEIPTPSHATPAPTSDKVTRREEDQPEDDHTPEVPSSIGASAHDEQIPSNVDETENTGDREILQSHEPSLRRGQPRLPIPQLRPLSPPTSMIYKGHLYSVIPQPHFLPSLPCPPPSLTEGMLASLASPSFQNWLSQDGKPAQDQTAAAEKFLSDVWGRAAWIIPVRGRAPWEGCSGAMVSLRPIKDRKKRMIIWTPAALRSLWAQMAGFRDTKRLGSLSMSFEAAPCKPPELEAPKETSELRASHSFEFIKLYHDARVSLKLRTILKVLEFADEDQYGVSADVPKEGDIGTSTTRRLLGTSTRLALLNDTGHIVLIS</sequence>
<feature type="region of interest" description="Disordered" evidence="1">
    <location>
        <begin position="174"/>
        <end position="214"/>
    </location>
</feature>
<keyword evidence="3" id="KW-1185">Reference proteome</keyword>
<evidence type="ECO:0000313" key="3">
    <source>
        <dbReference type="Proteomes" id="UP000059188"/>
    </source>
</evidence>
<feature type="compositionally biased region" description="Basic and acidic residues" evidence="1">
    <location>
        <begin position="756"/>
        <end position="769"/>
    </location>
</feature>
<feature type="compositionally biased region" description="Basic and acidic residues" evidence="1">
    <location>
        <begin position="554"/>
        <end position="563"/>
    </location>
</feature>
<organism evidence="2 3">
    <name type="scientific">Thanatephorus cucumeris (strain AG1-IB / isolate 7/3/14)</name>
    <name type="common">Lettuce bottom rot fungus</name>
    <name type="synonym">Rhizoctonia solani</name>
    <dbReference type="NCBI Taxonomy" id="1108050"/>
    <lineage>
        <taxon>Eukaryota</taxon>
        <taxon>Fungi</taxon>
        <taxon>Dikarya</taxon>
        <taxon>Basidiomycota</taxon>
        <taxon>Agaricomycotina</taxon>
        <taxon>Agaricomycetes</taxon>
        <taxon>Cantharellales</taxon>
        <taxon>Ceratobasidiaceae</taxon>
        <taxon>Rhizoctonia</taxon>
        <taxon>Rhizoctonia solani AG-1</taxon>
    </lineage>
</organism>
<feature type="region of interest" description="Disordered" evidence="1">
    <location>
        <begin position="24"/>
        <end position="45"/>
    </location>
</feature>
<protein>
    <submittedName>
        <fullName evidence="2">GC-rich sequence DNA-binding factor</fullName>
    </submittedName>
</protein>
<name>A0A0B7FDF6_THACB</name>
<dbReference type="Proteomes" id="UP000059188">
    <property type="component" value="Unassembled WGS sequence"/>
</dbReference>
<dbReference type="EMBL" id="LN679118">
    <property type="protein sequence ID" value="CEL54954.1"/>
    <property type="molecule type" value="Genomic_DNA"/>
</dbReference>
<dbReference type="OrthoDB" id="3143319at2759"/>
<feature type="compositionally biased region" description="Basic and acidic residues" evidence="1">
    <location>
        <begin position="716"/>
        <end position="731"/>
    </location>
</feature>
<feature type="compositionally biased region" description="Polar residues" evidence="1">
    <location>
        <begin position="577"/>
        <end position="591"/>
    </location>
</feature>
<evidence type="ECO:0000256" key="1">
    <source>
        <dbReference type="SAM" id="MobiDB-lite"/>
    </source>
</evidence>
<dbReference type="AlphaFoldDB" id="A0A0B7FDF6"/>
<feature type="region of interest" description="Disordered" evidence="1">
    <location>
        <begin position="461"/>
        <end position="536"/>
    </location>
</feature>
<dbReference type="STRING" id="1108050.A0A0B7FDF6"/>
<feature type="compositionally biased region" description="Polar residues" evidence="1">
    <location>
        <begin position="480"/>
        <end position="500"/>
    </location>
</feature>
<accession>A0A0B7FDF6</accession>
<gene>
    <name evidence="2" type="ORF">RSOLAG1IB_07446</name>
</gene>
<evidence type="ECO:0000313" key="2">
    <source>
        <dbReference type="EMBL" id="CEL54954.1"/>
    </source>
</evidence>
<proteinExistence type="predicted"/>
<feature type="region of interest" description="Disordered" evidence="1">
    <location>
        <begin position="691"/>
        <end position="783"/>
    </location>
</feature>
<feature type="compositionally biased region" description="Low complexity" evidence="1">
    <location>
        <begin position="703"/>
        <end position="714"/>
    </location>
</feature>
<feature type="compositionally biased region" description="Polar residues" evidence="1">
    <location>
        <begin position="461"/>
        <end position="473"/>
    </location>
</feature>
<feature type="region of interest" description="Disordered" evidence="1">
    <location>
        <begin position="554"/>
        <end position="591"/>
    </location>
</feature>
<keyword evidence="2" id="KW-0238">DNA-binding</keyword>
<reference evidence="2 3" key="1">
    <citation type="submission" date="2014-11" db="EMBL/GenBank/DDBJ databases">
        <authorList>
            <person name="Wibberg Daniel"/>
        </authorList>
    </citation>
    <scope>NUCLEOTIDE SEQUENCE [LARGE SCALE GENOMIC DNA]</scope>
    <source>
        <strain evidence="2">Rhizoctonia solani AG1-IB 7/3/14</strain>
    </source>
</reference>
<feature type="compositionally biased region" description="Low complexity" evidence="1">
    <location>
        <begin position="770"/>
        <end position="783"/>
    </location>
</feature>